<keyword evidence="2" id="KW-0479">Metal-binding</keyword>
<reference evidence="8" key="2">
    <citation type="submission" date="2025-09" db="UniProtKB">
        <authorList>
            <consortium name="Ensembl"/>
        </authorList>
    </citation>
    <scope>IDENTIFICATION</scope>
</reference>
<dbReference type="SUPFAM" id="SSF140996">
    <property type="entry name" value="Hermes dimerisation domain"/>
    <property type="match status" value="1"/>
</dbReference>
<dbReference type="GO" id="GO:0005634">
    <property type="term" value="C:nucleus"/>
    <property type="evidence" value="ECO:0007669"/>
    <property type="project" value="UniProtKB-SubCell"/>
</dbReference>
<organism evidence="8 9">
    <name type="scientific">Oryzias melastigma</name>
    <name type="common">Marine medaka</name>
    <dbReference type="NCBI Taxonomy" id="30732"/>
    <lineage>
        <taxon>Eukaryota</taxon>
        <taxon>Metazoa</taxon>
        <taxon>Chordata</taxon>
        <taxon>Craniata</taxon>
        <taxon>Vertebrata</taxon>
        <taxon>Euteleostomi</taxon>
        <taxon>Actinopterygii</taxon>
        <taxon>Neopterygii</taxon>
        <taxon>Teleostei</taxon>
        <taxon>Neoteleostei</taxon>
        <taxon>Acanthomorphata</taxon>
        <taxon>Ovalentaria</taxon>
        <taxon>Atherinomorphae</taxon>
        <taxon>Beloniformes</taxon>
        <taxon>Adrianichthyidae</taxon>
        <taxon>Oryziinae</taxon>
        <taxon>Oryzias</taxon>
    </lineage>
</organism>
<evidence type="ECO:0000313" key="8">
    <source>
        <dbReference type="Ensembl" id="ENSOMEP00000004033.1"/>
    </source>
</evidence>
<reference evidence="8" key="1">
    <citation type="submission" date="2025-08" db="UniProtKB">
        <authorList>
            <consortium name="Ensembl"/>
        </authorList>
    </citation>
    <scope>IDENTIFICATION</scope>
</reference>
<evidence type="ECO:0000256" key="5">
    <source>
        <dbReference type="ARBA" id="ARBA00023242"/>
    </source>
</evidence>
<dbReference type="InterPro" id="IPR008906">
    <property type="entry name" value="HATC_C_dom"/>
</dbReference>
<evidence type="ECO:0000256" key="2">
    <source>
        <dbReference type="ARBA" id="ARBA00022723"/>
    </source>
</evidence>
<feature type="domain" description="Hermes trasposase DNA-binding" evidence="7">
    <location>
        <begin position="123"/>
        <end position="174"/>
    </location>
</feature>
<sequence length="622" mass="69896">MVFPAECAVMAAIGRTSASGKSNSEEIKNDIQRRVRSKDTSIKFSELEGKSDVLKKFTRVECDGVATPYAACRKCFTVVKYGSDSGTSGLKRHNCKGTFGSNQPSISSFVKRKLPSGVKSHLADKIARMCSQDLRPFAIVEGKGFIKVAQEMLDIGAKYGSNIQVEDILPSARTVSRHVEGEYDKVKRLVLEELQQITDYAVTTDLWTEERTNTHYITVTVHYILDWKIVNRILATREMEGVKSSEHIRRTVEGILQEFGALNNNNVFVTDNGSNVVAAFKDYVRLSCAGHNINLVLKHVFDHLNEDNPVHSRIIKLFKETKTLVTHFKRAGLQKELDQSLKQAVETRWNTRLAMLQSVNDALRSGKLHDILLRRNELRYLNNIDSELLENLIHLLKPFDEATRHLSTDQTPTLHLVLPTKATLLRGLLIQDGDSKIVAELKEKLAQAVEIKFKVHLYHKVATALSPSLRTFLKKTLNGEEYEEVISTLTTFTETTGKEKTVTGLVEKEGASPMQGVSEVHNFFSSCVEEESKDTRDEESQGRQSVVQYLNDTKLTRLLSLLDFWREMSGGLEKVAKRLLAIPATSTSSERCFSVAGRLIEERRSTLAPENVDALIFLHSNS</sequence>
<keyword evidence="3" id="KW-0863">Zinc-finger</keyword>
<evidence type="ECO:0000313" key="9">
    <source>
        <dbReference type="Proteomes" id="UP000261560"/>
    </source>
</evidence>
<evidence type="ECO:0008006" key="10">
    <source>
        <dbReference type="Google" id="ProtNLM"/>
    </source>
</evidence>
<dbReference type="PaxDb" id="30732-ENSOMEP00000004033"/>
<dbReference type="GeneTree" id="ENSGT00940000158431"/>
<dbReference type="STRING" id="30732.ENSOMEP00000004033"/>
<dbReference type="Proteomes" id="UP000261560">
    <property type="component" value="Unplaced"/>
</dbReference>
<dbReference type="SMART" id="SM00614">
    <property type="entry name" value="ZnF_BED"/>
    <property type="match status" value="1"/>
</dbReference>
<dbReference type="Pfam" id="PF10683">
    <property type="entry name" value="DBD_Tnp_Hermes"/>
    <property type="match status" value="1"/>
</dbReference>
<evidence type="ECO:0000256" key="4">
    <source>
        <dbReference type="ARBA" id="ARBA00022833"/>
    </source>
</evidence>
<dbReference type="InterPro" id="IPR018473">
    <property type="entry name" value="Hermes_transposase_DNA-db"/>
</dbReference>
<dbReference type="PANTHER" id="PTHR46481">
    <property type="entry name" value="ZINC FINGER BED DOMAIN-CONTAINING PROTEIN 4"/>
    <property type="match status" value="1"/>
</dbReference>
<comment type="subcellular location">
    <subcellularLocation>
        <location evidence="1">Nucleus</location>
    </subcellularLocation>
</comment>
<dbReference type="InterPro" id="IPR012337">
    <property type="entry name" value="RNaseH-like_sf"/>
</dbReference>
<proteinExistence type="predicted"/>
<dbReference type="GO" id="GO:0008270">
    <property type="term" value="F:zinc ion binding"/>
    <property type="evidence" value="ECO:0007669"/>
    <property type="project" value="UniProtKB-KW"/>
</dbReference>
<keyword evidence="4" id="KW-0862">Zinc</keyword>
<keyword evidence="9" id="KW-1185">Reference proteome</keyword>
<dbReference type="InterPro" id="IPR052035">
    <property type="entry name" value="ZnF_BED_domain_contain"/>
</dbReference>
<name>A0A3B3BG73_ORYME</name>
<evidence type="ECO:0000256" key="1">
    <source>
        <dbReference type="ARBA" id="ARBA00004123"/>
    </source>
</evidence>
<dbReference type="SUPFAM" id="SSF53098">
    <property type="entry name" value="Ribonuclease H-like"/>
    <property type="match status" value="1"/>
</dbReference>
<dbReference type="OMA" id="RTHEMAC"/>
<dbReference type="Ensembl" id="ENSOMET00000009823.1">
    <property type="protein sequence ID" value="ENSOMEP00000004033.1"/>
    <property type="gene ID" value="ENSOMEG00000004976.1"/>
</dbReference>
<accession>A0A3B3BG73</accession>
<dbReference type="Pfam" id="PF05699">
    <property type="entry name" value="Dimer_Tnp_hAT"/>
    <property type="match status" value="1"/>
</dbReference>
<dbReference type="Gene3D" id="1.10.10.1070">
    <property type="entry name" value="Zinc finger, BED domain-containing"/>
    <property type="match status" value="1"/>
</dbReference>
<dbReference type="PANTHER" id="PTHR46481:SF10">
    <property type="entry name" value="ZINC FINGER BED DOMAIN-CONTAINING PROTEIN 39"/>
    <property type="match status" value="1"/>
</dbReference>
<keyword evidence="5" id="KW-0539">Nucleus</keyword>
<dbReference type="GO" id="GO:0046983">
    <property type="term" value="F:protein dimerization activity"/>
    <property type="evidence" value="ECO:0007669"/>
    <property type="project" value="InterPro"/>
</dbReference>
<protein>
    <recommendedName>
        <fullName evidence="10">BED-type domain-containing protein</fullName>
    </recommendedName>
</protein>
<evidence type="ECO:0000259" key="6">
    <source>
        <dbReference type="Pfam" id="PF05699"/>
    </source>
</evidence>
<dbReference type="AlphaFoldDB" id="A0A3B3BG73"/>
<evidence type="ECO:0000259" key="7">
    <source>
        <dbReference type="Pfam" id="PF10683"/>
    </source>
</evidence>
<evidence type="ECO:0000256" key="3">
    <source>
        <dbReference type="ARBA" id="ARBA00022771"/>
    </source>
</evidence>
<feature type="domain" description="HAT C-terminal dimerisation" evidence="6">
    <location>
        <begin position="548"/>
        <end position="621"/>
    </location>
</feature>